<evidence type="ECO:0000259" key="7">
    <source>
        <dbReference type="Pfam" id="PF04998"/>
    </source>
</evidence>
<keyword evidence="4" id="KW-0548">Nucleotidyltransferase</keyword>
<accession>A0A6C0EJC5</accession>
<proteinExistence type="predicted"/>
<dbReference type="GO" id="GO:0006351">
    <property type="term" value="P:DNA-templated transcription"/>
    <property type="evidence" value="ECO:0007669"/>
    <property type="project" value="InterPro"/>
</dbReference>
<dbReference type="GO" id="GO:0003899">
    <property type="term" value="F:DNA-directed RNA polymerase activity"/>
    <property type="evidence" value="ECO:0007669"/>
    <property type="project" value="UniProtKB-EC"/>
</dbReference>
<evidence type="ECO:0000256" key="5">
    <source>
        <dbReference type="ARBA" id="ARBA00023163"/>
    </source>
</evidence>
<dbReference type="EMBL" id="MN738876">
    <property type="protein sequence ID" value="QHT29284.1"/>
    <property type="molecule type" value="Genomic_DNA"/>
</dbReference>
<dbReference type="Gene3D" id="1.10.150.390">
    <property type="match status" value="1"/>
</dbReference>
<evidence type="ECO:0000256" key="6">
    <source>
        <dbReference type="ARBA" id="ARBA00048552"/>
    </source>
</evidence>
<dbReference type="PANTHER" id="PTHR19376:SF32">
    <property type="entry name" value="DNA-DIRECTED RNA POLYMERASE III SUBUNIT RPC1"/>
    <property type="match status" value="1"/>
</dbReference>
<feature type="domain" description="RNA polymerase Rpb1" evidence="7">
    <location>
        <begin position="57"/>
        <end position="390"/>
    </location>
</feature>
<dbReference type="GO" id="GO:0000428">
    <property type="term" value="C:DNA-directed RNA polymerase complex"/>
    <property type="evidence" value="ECO:0007669"/>
    <property type="project" value="UniProtKB-KW"/>
</dbReference>
<sequence>MSKRKLTKKEIRNVLSFIQPSEHIPSESSIAMCKNIIKQLKTQLKAITIYPKLIPKLKKEIEQQFYATQIQPGECVGIIAAQANGEKQTQANLNSFHKAGSSEKQPVTSTFSELLNATKKPKIPSCMVHFRHGNKTITQLRETLGSSLVQLTLGRLTKDYEIYVDKTPEPWYETYKVFEGNDFEDYTDCISFQIDMELLYMYKLTLKDIADFISQEYSDIYCVYSPDCLGRLDVFVDTREIDLPEEQNIYLTTVGAREAYLEDVTCPDLMEMVVCGIPGVENMYFLRDANDSWMVELENIPTAKLPESVARFKKILAHPSVDMTKTVSNNIWDIYHTLGVEAVREYMIEKFIQIMDGINACHVMILVDKMTHAGSISSISRYTMRQDDSGVLSKCSFEETLDNFLKASVFGQDEPTQGVSASIICGKKAPIGTGLCDLKMNMTALAQNEN</sequence>
<evidence type="ECO:0000256" key="3">
    <source>
        <dbReference type="ARBA" id="ARBA00022679"/>
    </source>
</evidence>
<dbReference type="EC" id="2.7.7.6" evidence="1"/>
<keyword evidence="5" id="KW-0804">Transcription</keyword>
<dbReference type="Pfam" id="PF04998">
    <property type="entry name" value="RNA_pol_Rpb1_5"/>
    <property type="match status" value="1"/>
</dbReference>
<organism evidence="8">
    <name type="scientific">viral metagenome</name>
    <dbReference type="NCBI Taxonomy" id="1070528"/>
    <lineage>
        <taxon>unclassified sequences</taxon>
        <taxon>metagenomes</taxon>
        <taxon>organismal metagenomes</taxon>
    </lineage>
</organism>
<protein>
    <recommendedName>
        <fullName evidence="1">DNA-directed RNA polymerase</fullName>
        <ecNumber evidence="1">2.7.7.6</ecNumber>
    </recommendedName>
</protein>
<dbReference type="GO" id="GO:0003677">
    <property type="term" value="F:DNA binding"/>
    <property type="evidence" value="ECO:0007669"/>
    <property type="project" value="InterPro"/>
</dbReference>
<dbReference type="SUPFAM" id="SSF64484">
    <property type="entry name" value="beta and beta-prime subunits of DNA dependent RNA-polymerase"/>
    <property type="match status" value="1"/>
</dbReference>
<keyword evidence="3" id="KW-0808">Transferase</keyword>
<evidence type="ECO:0000313" key="8">
    <source>
        <dbReference type="EMBL" id="QHT29284.1"/>
    </source>
</evidence>
<keyword evidence="2" id="KW-0240">DNA-directed RNA polymerase</keyword>
<evidence type="ECO:0000256" key="2">
    <source>
        <dbReference type="ARBA" id="ARBA00022478"/>
    </source>
</evidence>
<dbReference type="AlphaFoldDB" id="A0A6C0EJC5"/>
<dbReference type="InterPro" id="IPR045867">
    <property type="entry name" value="DNA-dir_RpoC_beta_prime"/>
</dbReference>
<dbReference type="PANTHER" id="PTHR19376">
    <property type="entry name" value="DNA-DIRECTED RNA POLYMERASE"/>
    <property type="match status" value="1"/>
</dbReference>
<evidence type="ECO:0000256" key="4">
    <source>
        <dbReference type="ARBA" id="ARBA00022695"/>
    </source>
</evidence>
<name>A0A6C0EJC5_9ZZZZ</name>
<comment type="catalytic activity">
    <reaction evidence="6">
        <text>RNA(n) + a ribonucleoside 5'-triphosphate = RNA(n+1) + diphosphate</text>
        <dbReference type="Rhea" id="RHEA:21248"/>
        <dbReference type="Rhea" id="RHEA-COMP:14527"/>
        <dbReference type="Rhea" id="RHEA-COMP:17342"/>
        <dbReference type="ChEBI" id="CHEBI:33019"/>
        <dbReference type="ChEBI" id="CHEBI:61557"/>
        <dbReference type="ChEBI" id="CHEBI:140395"/>
        <dbReference type="EC" id="2.7.7.6"/>
    </reaction>
</comment>
<reference evidence="8" key="1">
    <citation type="journal article" date="2020" name="Nature">
        <title>Giant virus diversity and host interactions through global metagenomics.</title>
        <authorList>
            <person name="Schulz F."/>
            <person name="Roux S."/>
            <person name="Paez-Espino D."/>
            <person name="Jungbluth S."/>
            <person name="Walsh D.A."/>
            <person name="Denef V.J."/>
            <person name="McMahon K.D."/>
            <person name="Konstantinidis K.T."/>
            <person name="Eloe-Fadrosh E.A."/>
            <person name="Kyrpides N.C."/>
            <person name="Woyke T."/>
        </authorList>
    </citation>
    <scope>NUCLEOTIDE SEQUENCE</scope>
    <source>
        <strain evidence="8">GVMAG-M-3300005589-24</strain>
    </source>
</reference>
<dbReference type="InterPro" id="IPR007081">
    <property type="entry name" value="RNA_pol_Rpb1_5"/>
</dbReference>
<evidence type="ECO:0000256" key="1">
    <source>
        <dbReference type="ARBA" id="ARBA00012418"/>
    </source>
</evidence>